<gene>
    <name evidence="14" type="ORF">FD755_024960</name>
</gene>
<dbReference type="GO" id="GO:0020037">
    <property type="term" value="F:heme binding"/>
    <property type="evidence" value="ECO:0007669"/>
    <property type="project" value="InterPro"/>
</dbReference>
<protein>
    <recommendedName>
        <fullName evidence="13">Cytochrome c domain-containing protein</fullName>
    </recommendedName>
</protein>
<proteinExistence type="inferred from homology"/>
<keyword evidence="6" id="KW-0053">Apoptosis</keyword>
<comment type="caution">
    <text evidence="14">The sequence shown here is derived from an EMBL/GenBank/DDBJ whole genome shotgun (WGS) entry which is preliminary data.</text>
</comment>
<evidence type="ECO:0000256" key="5">
    <source>
        <dbReference type="ARBA" id="ARBA00022617"/>
    </source>
</evidence>
<evidence type="ECO:0000313" key="15">
    <source>
        <dbReference type="Proteomes" id="UP000326062"/>
    </source>
</evidence>
<evidence type="ECO:0000259" key="13">
    <source>
        <dbReference type="PROSITE" id="PS51007"/>
    </source>
</evidence>
<keyword evidence="5 11" id="KW-0349">Heme</keyword>
<evidence type="ECO:0000256" key="12">
    <source>
        <dbReference type="RuleBase" id="RU004426"/>
    </source>
</evidence>
<keyword evidence="9 11" id="KW-0408">Iron</keyword>
<dbReference type="InterPro" id="IPR009056">
    <property type="entry name" value="Cyt_c-like_dom"/>
</dbReference>
<keyword evidence="15" id="KW-1185">Reference proteome</keyword>
<dbReference type="PANTHER" id="PTHR11961">
    <property type="entry name" value="CYTOCHROME C"/>
    <property type="match status" value="1"/>
</dbReference>
<reference evidence="14 15" key="1">
    <citation type="submission" date="2019-06" db="EMBL/GenBank/DDBJ databases">
        <title>Discovery of a novel chromosome fission-fusion reversal in muntjac.</title>
        <authorList>
            <person name="Mudd A.B."/>
            <person name="Bredeson J.V."/>
            <person name="Baum R."/>
            <person name="Hockemeyer D."/>
            <person name="Rokhsar D.S."/>
        </authorList>
    </citation>
    <scope>NUCLEOTIDE SEQUENCE [LARGE SCALE GENOMIC DNA]</scope>
    <source>
        <strain evidence="14">UCam_UCB_Mr</strain>
        <tissue evidence="14">Fibroblast cell line</tissue>
    </source>
</reference>
<evidence type="ECO:0000256" key="6">
    <source>
        <dbReference type="ARBA" id="ARBA00022703"/>
    </source>
</evidence>
<comment type="function">
    <text evidence="10">Plays a role in apoptosis. Suppression of the anti-apoptotic members or activation of the pro-apoptotic members of the Bcl-2 family leads to altered mitochondrial membrane permeability resulting in release of cytochrome c into the cytosol. Binding of cytochrome c to Apaf-1 triggers the activation of caspase-9, which then accelerates apoptosis by activating other caspases.</text>
</comment>
<dbReference type="EMBL" id="VCEB01006079">
    <property type="protein sequence ID" value="KAB0339419.1"/>
    <property type="molecule type" value="Genomic_DNA"/>
</dbReference>
<evidence type="ECO:0000256" key="3">
    <source>
        <dbReference type="ARBA" id="ARBA00006488"/>
    </source>
</evidence>
<comment type="similarity">
    <text evidence="3 12">Belongs to the cytochrome c family.</text>
</comment>
<sequence>MGDAEKDKISVQKCALCHIVEKGGKQKTGPNLHGFSYTNPNKNKGITWGEETLMDYLENHKKCIPGTKVMFAGMKKGEREDDSLSQKSY</sequence>
<evidence type="ECO:0000256" key="10">
    <source>
        <dbReference type="ARBA" id="ARBA00025038"/>
    </source>
</evidence>
<evidence type="ECO:0000256" key="1">
    <source>
        <dbReference type="ARBA" id="ARBA00002555"/>
    </source>
</evidence>
<dbReference type="GO" id="GO:0046872">
    <property type="term" value="F:metal ion binding"/>
    <property type="evidence" value="ECO:0007669"/>
    <property type="project" value="UniProtKB-KW"/>
</dbReference>
<accession>A0A5N3URN6</accession>
<dbReference type="GO" id="GO:0005758">
    <property type="term" value="C:mitochondrial intermembrane space"/>
    <property type="evidence" value="ECO:0007669"/>
    <property type="project" value="UniProtKB-SubCell"/>
</dbReference>
<keyword evidence="7 11" id="KW-0479">Metal-binding</keyword>
<evidence type="ECO:0000256" key="9">
    <source>
        <dbReference type="ARBA" id="ARBA00023004"/>
    </source>
</evidence>
<dbReference type="GO" id="GO:0009055">
    <property type="term" value="F:electron transfer activity"/>
    <property type="evidence" value="ECO:0007669"/>
    <property type="project" value="InterPro"/>
</dbReference>
<keyword evidence="8" id="KW-0249">Electron transport</keyword>
<keyword evidence="4" id="KW-0813">Transport</keyword>
<feature type="domain" description="Cytochrome c" evidence="13">
    <location>
        <begin position="2"/>
        <end position="89"/>
    </location>
</feature>
<organism evidence="14 15">
    <name type="scientific">Muntiacus reevesi</name>
    <name type="common">Reeves' muntjac</name>
    <name type="synonym">Cervus reevesi</name>
    <dbReference type="NCBI Taxonomy" id="9886"/>
    <lineage>
        <taxon>Eukaryota</taxon>
        <taxon>Metazoa</taxon>
        <taxon>Chordata</taxon>
        <taxon>Craniata</taxon>
        <taxon>Vertebrata</taxon>
        <taxon>Euteleostomi</taxon>
        <taxon>Mammalia</taxon>
        <taxon>Eutheria</taxon>
        <taxon>Laurasiatheria</taxon>
        <taxon>Artiodactyla</taxon>
        <taxon>Ruminantia</taxon>
        <taxon>Pecora</taxon>
        <taxon>Cervidae</taxon>
        <taxon>Muntiacinae</taxon>
        <taxon>Muntiacus</taxon>
    </lineage>
</organism>
<dbReference type="Proteomes" id="UP000326062">
    <property type="component" value="Unassembled WGS sequence"/>
</dbReference>
<evidence type="ECO:0000256" key="4">
    <source>
        <dbReference type="ARBA" id="ARBA00022448"/>
    </source>
</evidence>
<dbReference type="InterPro" id="IPR036909">
    <property type="entry name" value="Cyt_c-like_dom_sf"/>
</dbReference>
<dbReference type="AlphaFoldDB" id="A0A5N3URN6"/>
<evidence type="ECO:0000256" key="8">
    <source>
        <dbReference type="ARBA" id="ARBA00022982"/>
    </source>
</evidence>
<dbReference type="Gene3D" id="1.10.760.10">
    <property type="entry name" value="Cytochrome c-like domain"/>
    <property type="match status" value="1"/>
</dbReference>
<dbReference type="SUPFAM" id="SSF46626">
    <property type="entry name" value="Cytochrome c"/>
    <property type="match status" value="1"/>
</dbReference>
<dbReference type="InterPro" id="IPR002327">
    <property type="entry name" value="Cyt_c_1A/1B"/>
</dbReference>
<evidence type="ECO:0000256" key="2">
    <source>
        <dbReference type="ARBA" id="ARBA00004569"/>
    </source>
</evidence>
<evidence type="ECO:0000256" key="7">
    <source>
        <dbReference type="ARBA" id="ARBA00022723"/>
    </source>
</evidence>
<evidence type="ECO:0000313" key="14">
    <source>
        <dbReference type="EMBL" id="KAB0339419.1"/>
    </source>
</evidence>
<dbReference type="GO" id="GO:0006915">
    <property type="term" value="P:apoptotic process"/>
    <property type="evidence" value="ECO:0007669"/>
    <property type="project" value="UniProtKB-KW"/>
</dbReference>
<name>A0A5N3URN6_MUNRE</name>
<dbReference type="PROSITE" id="PS51007">
    <property type="entry name" value="CYTC"/>
    <property type="match status" value="1"/>
</dbReference>
<comment type="function">
    <text evidence="1">Electron carrier protein. The oxidized form of the cytochrome c heme group can accept an electron from the heme group of the cytochrome c1 subunit of cytochrome reductase. Cytochrome c then transfers this electron to the cytochrome oxidase complex, the final protein carrier in the mitochondrial electron-transport chain.</text>
</comment>
<comment type="subcellular location">
    <subcellularLocation>
        <location evidence="2">Mitochondrion intermembrane space</location>
    </subcellularLocation>
</comment>
<evidence type="ECO:0000256" key="11">
    <source>
        <dbReference type="PROSITE-ProRule" id="PRU00433"/>
    </source>
</evidence>